<evidence type="ECO:0000313" key="6">
    <source>
        <dbReference type="EMBL" id="MEJ8824689.1"/>
    </source>
</evidence>
<dbReference type="EMBL" id="JBBKZV010000015">
    <property type="protein sequence ID" value="MEJ8824689.1"/>
    <property type="molecule type" value="Genomic_DNA"/>
</dbReference>
<dbReference type="CDD" id="cd12156">
    <property type="entry name" value="HPPR"/>
    <property type="match status" value="1"/>
</dbReference>
<dbReference type="PANTHER" id="PTHR10996">
    <property type="entry name" value="2-HYDROXYACID DEHYDROGENASE-RELATED"/>
    <property type="match status" value="1"/>
</dbReference>
<gene>
    <name evidence="6" type="ORF">WKW80_22060</name>
</gene>
<dbReference type="Pfam" id="PF00389">
    <property type="entry name" value="2-Hacid_dh"/>
    <property type="match status" value="1"/>
</dbReference>
<evidence type="ECO:0000256" key="1">
    <source>
        <dbReference type="ARBA" id="ARBA00023002"/>
    </source>
</evidence>
<dbReference type="InterPro" id="IPR029752">
    <property type="entry name" value="D-isomer_DH_CS1"/>
</dbReference>
<dbReference type="Proteomes" id="UP001363010">
    <property type="component" value="Unassembled WGS sequence"/>
</dbReference>
<dbReference type="InterPro" id="IPR006140">
    <property type="entry name" value="D-isomer_DH_NAD-bd"/>
</dbReference>
<protein>
    <submittedName>
        <fullName evidence="6">2-hydroxyacid dehydrogenase</fullName>
    </submittedName>
</protein>
<feature type="domain" description="D-isomer specific 2-hydroxyacid dehydrogenase NAD-binding" evidence="5">
    <location>
        <begin position="110"/>
        <end position="281"/>
    </location>
</feature>
<organism evidence="6 7">
    <name type="scientific">Variovorax humicola</name>
    <dbReference type="NCBI Taxonomy" id="1769758"/>
    <lineage>
        <taxon>Bacteria</taxon>
        <taxon>Pseudomonadati</taxon>
        <taxon>Pseudomonadota</taxon>
        <taxon>Betaproteobacteria</taxon>
        <taxon>Burkholderiales</taxon>
        <taxon>Comamonadaceae</taxon>
        <taxon>Variovorax</taxon>
    </lineage>
</organism>
<evidence type="ECO:0000259" key="4">
    <source>
        <dbReference type="Pfam" id="PF00389"/>
    </source>
</evidence>
<sequence length="313" mass="33664">MPKTRVLQQGRLLPALEKRLAETYDVHPLWQEADPKAFLAAHGGEFTALVTSARFGADAALIAAMPNLKVISSFGVGLETLDLDAARARGIAVGYTPDVLNDCVADTAFVLVMDVARRITASDRFVRRGDWPKGQFPLATKVSGKKLGILGMGRIGRVIARRASGFDMEVRYHNRRPLTDTEHGYEPTLKGLAEWADFLVIASAGGPETRGLVSGEILDALGPDGYLVNISRGSVVDEKALIEALQQERIAGAGLDVFEDEPNVPPAFFELDNVVLLPHLASNTHETREAMARRVEENLAAALAGKAMVSAAA</sequence>
<reference evidence="6 7" key="1">
    <citation type="submission" date="2024-03" db="EMBL/GenBank/DDBJ databases">
        <title>Novel species of the genus Variovorax.</title>
        <authorList>
            <person name="Liu Q."/>
            <person name="Xin Y.-H."/>
        </authorList>
    </citation>
    <scope>NUCLEOTIDE SEQUENCE [LARGE SCALE GENOMIC DNA]</scope>
    <source>
        <strain evidence="6 7">KACC 18501</strain>
    </source>
</reference>
<dbReference type="PROSITE" id="PS00065">
    <property type="entry name" value="D_2_HYDROXYACID_DH_1"/>
    <property type="match status" value="1"/>
</dbReference>
<dbReference type="SUPFAM" id="SSF51735">
    <property type="entry name" value="NAD(P)-binding Rossmann-fold domains"/>
    <property type="match status" value="1"/>
</dbReference>
<dbReference type="SUPFAM" id="SSF52283">
    <property type="entry name" value="Formate/glycerate dehydrogenase catalytic domain-like"/>
    <property type="match status" value="1"/>
</dbReference>
<keyword evidence="2" id="KW-0520">NAD</keyword>
<comment type="caution">
    <text evidence="6">The sequence shown here is derived from an EMBL/GenBank/DDBJ whole genome shotgun (WGS) entry which is preliminary data.</text>
</comment>
<name>A0ABU8W592_9BURK</name>
<proteinExistence type="inferred from homology"/>
<dbReference type="RefSeq" id="WP_340365707.1">
    <property type="nucleotide sequence ID" value="NZ_JBBKZV010000015.1"/>
</dbReference>
<feature type="domain" description="D-isomer specific 2-hydroxyacid dehydrogenase catalytic" evidence="4">
    <location>
        <begin position="24"/>
        <end position="310"/>
    </location>
</feature>
<accession>A0ABU8W592</accession>
<evidence type="ECO:0000313" key="7">
    <source>
        <dbReference type="Proteomes" id="UP001363010"/>
    </source>
</evidence>
<dbReference type="Gene3D" id="3.40.50.720">
    <property type="entry name" value="NAD(P)-binding Rossmann-like Domain"/>
    <property type="match status" value="2"/>
</dbReference>
<evidence type="ECO:0000259" key="5">
    <source>
        <dbReference type="Pfam" id="PF02826"/>
    </source>
</evidence>
<dbReference type="InterPro" id="IPR036291">
    <property type="entry name" value="NAD(P)-bd_dom_sf"/>
</dbReference>
<dbReference type="Pfam" id="PF02826">
    <property type="entry name" value="2-Hacid_dh_C"/>
    <property type="match status" value="1"/>
</dbReference>
<evidence type="ECO:0000256" key="2">
    <source>
        <dbReference type="ARBA" id="ARBA00023027"/>
    </source>
</evidence>
<comment type="similarity">
    <text evidence="3">Belongs to the D-isomer specific 2-hydroxyacid dehydrogenase family.</text>
</comment>
<dbReference type="PANTHER" id="PTHR10996:SF178">
    <property type="entry name" value="2-HYDROXYACID DEHYDROGENASE YGL185C-RELATED"/>
    <property type="match status" value="1"/>
</dbReference>
<dbReference type="InterPro" id="IPR006139">
    <property type="entry name" value="D-isomer_2_OHA_DH_cat_dom"/>
</dbReference>
<evidence type="ECO:0000256" key="3">
    <source>
        <dbReference type="RuleBase" id="RU003719"/>
    </source>
</evidence>
<keyword evidence="7" id="KW-1185">Reference proteome</keyword>
<dbReference type="InterPro" id="IPR050223">
    <property type="entry name" value="D-isomer_2-hydroxyacid_DH"/>
</dbReference>
<keyword evidence="1 3" id="KW-0560">Oxidoreductase</keyword>